<comment type="function">
    <text evidence="5">One of two assembly initiator proteins, it binds directly to the 5'-end of the 23S rRNA, where it nucleates assembly of the 50S subunit.</text>
</comment>
<dbReference type="NCBIfam" id="TIGR01079">
    <property type="entry name" value="rplX_bact"/>
    <property type="match status" value="1"/>
</dbReference>
<dbReference type="Gene3D" id="2.30.30.30">
    <property type="match status" value="1"/>
</dbReference>
<keyword evidence="5" id="KW-0694">RNA-binding</keyword>
<sequence>MFKFKINDTIKITAGKDKGRTGKILKVLPQDQKVLVEGLNVYKKHLKPKGNEAGSIVTLPRAISTASVALVCPSCGKATRVGFDASQTPKVRVCHLCRQVITGETKKK</sequence>
<dbReference type="InterPro" id="IPR014722">
    <property type="entry name" value="Rib_uL2_dom2"/>
</dbReference>
<dbReference type="GO" id="GO:0019843">
    <property type="term" value="F:rRNA binding"/>
    <property type="evidence" value="ECO:0007669"/>
    <property type="project" value="UniProtKB-UniRule"/>
</dbReference>
<dbReference type="AlphaFoldDB" id="A0A0G0Z3K9"/>
<dbReference type="GO" id="GO:1990904">
    <property type="term" value="C:ribonucleoprotein complex"/>
    <property type="evidence" value="ECO:0007669"/>
    <property type="project" value="UniProtKB-KW"/>
</dbReference>
<comment type="subunit">
    <text evidence="5">Part of the 50S ribosomal subunit.</text>
</comment>
<comment type="function">
    <text evidence="5">One of the proteins that surrounds the polypeptide exit tunnel on the outside of the subunit.</text>
</comment>
<dbReference type="GO" id="GO:0005840">
    <property type="term" value="C:ribosome"/>
    <property type="evidence" value="ECO:0007669"/>
    <property type="project" value="UniProtKB-KW"/>
</dbReference>
<comment type="similarity">
    <text evidence="1 5">Belongs to the universal ribosomal protein uL24 family.</text>
</comment>
<dbReference type="Pfam" id="PF17136">
    <property type="entry name" value="ribosomal_L24"/>
    <property type="match status" value="1"/>
</dbReference>
<evidence type="ECO:0000313" key="7">
    <source>
        <dbReference type="EMBL" id="KKS43344.1"/>
    </source>
</evidence>
<evidence type="ECO:0000256" key="1">
    <source>
        <dbReference type="ARBA" id="ARBA00010618"/>
    </source>
</evidence>
<dbReference type="Pfam" id="PF00467">
    <property type="entry name" value="KOW"/>
    <property type="match status" value="1"/>
</dbReference>
<evidence type="ECO:0000256" key="5">
    <source>
        <dbReference type="HAMAP-Rule" id="MF_01326"/>
    </source>
</evidence>
<dbReference type="InterPro" id="IPR008991">
    <property type="entry name" value="Translation_prot_SH3-like_sf"/>
</dbReference>
<dbReference type="InterPro" id="IPR003256">
    <property type="entry name" value="Ribosomal_uL24"/>
</dbReference>
<dbReference type="InterPro" id="IPR005824">
    <property type="entry name" value="KOW"/>
</dbReference>
<evidence type="ECO:0000256" key="3">
    <source>
        <dbReference type="ARBA" id="ARBA00023274"/>
    </source>
</evidence>
<dbReference type="InterPro" id="IPR041988">
    <property type="entry name" value="Ribosomal_uL24_KOW"/>
</dbReference>
<dbReference type="PANTHER" id="PTHR12903">
    <property type="entry name" value="MITOCHONDRIAL RIBOSOMAL PROTEIN L24"/>
    <property type="match status" value="1"/>
</dbReference>
<reference evidence="7 8" key="1">
    <citation type="journal article" date="2015" name="Nature">
        <title>rRNA introns, odd ribosomes, and small enigmatic genomes across a large radiation of phyla.</title>
        <authorList>
            <person name="Brown C.T."/>
            <person name="Hug L.A."/>
            <person name="Thomas B.C."/>
            <person name="Sharon I."/>
            <person name="Castelle C.J."/>
            <person name="Singh A."/>
            <person name="Wilkins M.J."/>
            <person name="Williams K.H."/>
            <person name="Banfield J.F."/>
        </authorList>
    </citation>
    <scope>NUCLEOTIDE SEQUENCE [LARGE SCALE GENOMIC DNA]</scope>
</reference>
<proteinExistence type="inferred from homology"/>
<dbReference type="CDD" id="cd06089">
    <property type="entry name" value="KOW_RPL26"/>
    <property type="match status" value="1"/>
</dbReference>
<name>A0A0G0Z3K9_9BACT</name>
<organism evidence="7 8">
    <name type="scientific">Candidatus Collierbacteria bacterium GW2011_GWA2_42_17</name>
    <dbReference type="NCBI Taxonomy" id="1618378"/>
    <lineage>
        <taxon>Bacteria</taxon>
        <taxon>Candidatus Collieribacteriota</taxon>
    </lineage>
</organism>
<dbReference type="SUPFAM" id="SSF50104">
    <property type="entry name" value="Translation proteins SH3-like domain"/>
    <property type="match status" value="1"/>
</dbReference>
<dbReference type="EMBL" id="LCDA01000001">
    <property type="protein sequence ID" value="KKS43344.1"/>
    <property type="molecule type" value="Genomic_DNA"/>
</dbReference>
<keyword evidence="2 5" id="KW-0689">Ribosomal protein</keyword>
<accession>A0A0G0Z3K9</accession>
<gene>
    <name evidence="5" type="primary">rplX</name>
    <name evidence="7" type="ORF">UV06_C0001G0078</name>
</gene>
<evidence type="ECO:0000256" key="2">
    <source>
        <dbReference type="ARBA" id="ARBA00022980"/>
    </source>
</evidence>
<dbReference type="GO" id="GO:0003735">
    <property type="term" value="F:structural constituent of ribosome"/>
    <property type="evidence" value="ECO:0007669"/>
    <property type="project" value="InterPro"/>
</dbReference>
<protein>
    <recommendedName>
        <fullName evidence="4 5">Large ribosomal subunit protein uL24</fullName>
    </recommendedName>
</protein>
<feature type="domain" description="KOW" evidence="6">
    <location>
        <begin position="3"/>
        <end position="30"/>
    </location>
</feature>
<keyword evidence="5" id="KW-0699">rRNA-binding</keyword>
<evidence type="ECO:0000256" key="4">
    <source>
        <dbReference type="ARBA" id="ARBA00035206"/>
    </source>
</evidence>
<evidence type="ECO:0000259" key="6">
    <source>
        <dbReference type="SMART" id="SM00739"/>
    </source>
</evidence>
<dbReference type="HAMAP" id="MF_01326_B">
    <property type="entry name" value="Ribosomal_uL24_B"/>
    <property type="match status" value="1"/>
</dbReference>
<keyword evidence="3 5" id="KW-0687">Ribonucleoprotein</keyword>
<evidence type="ECO:0000313" key="8">
    <source>
        <dbReference type="Proteomes" id="UP000033854"/>
    </source>
</evidence>
<dbReference type="Proteomes" id="UP000033854">
    <property type="component" value="Unassembled WGS sequence"/>
</dbReference>
<dbReference type="SMART" id="SM00739">
    <property type="entry name" value="KOW"/>
    <property type="match status" value="1"/>
</dbReference>
<dbReference type="InterPro" id="IPR057264">
    <property type="entry name" value="Ribosomal_uL24_C"/>
</dbReference>
<dbReference type="GO" id="GO:0006412">
    <property type="term" value="P:translation"/>
    <property type="evidence" value="ECO:0007669"/>
    <property type="project" value="UniProtKB-UniRule"/>
</dbReference>
<comment type="caution">
    <text evidence="7">The sequence shown here is derived from an EMBL/GenBank/DDBJ whole genome shotgun (WGS) entry which is preliminary data.</text>
</comment>